<protein>
    <submittedName>
        <fullName evidence="2">Uncharacterized protein</fullName>
    </submittedName>
</protein>
<sequence>MPLTFPLSYAEFLAVLPISSITMECPEVVEISQTAGAEVLLDEIGNRYWQGVINLGRMQRHEKREAQVLVDAVRSASGSFFASDISQSFPQNDPTGSGLSGATPKISSLPADKRLIGLSGLPSGYTLRRGDYLSFTYLSNPTRYALHRVVDATVTANGSGVTADFEVMPHIQPGAATNTSVELVRPFCKAIILPDSVQPGRTNRFIHEGMSFGFMQTLR</sequence>
<dbReference type="Proteomes" id="UP000809337">
    <property type="component" value="Unassembled WGS sequence"/>
</dbReference>
<evidence type="ECO:0000313" key="2">
    <source>
        <dbReference type="EMBL" id="MBM2357357.1"/>
    </source>
</evidence>
<dbReference type="AlphaFoldDB" id="A0A9Q2S2M5"/>
<feature type="compositionally biased region" description="Polar residues" evidence="1">
    <location>
        <begin position="85"/>
        <end position="97"/>
    </location>
</feature>
<organism evidence="2 3">
    <name type="scientific">Pseudosulfitobacter pseudonitzschiae</name>
    <dbReference type="NCBI Taxonomy" id="1402135"/>
    <lineage>
        <taxon>Bacteria</taxon>
        <taxon>Pseudomonadati</taxon>
        <taxon>Pseudomonadota</taxon>
        <taxon>Alphaproteobacteria</taxon>
        <taxon>Rhodobacterales</taxon>
        <taxon>Roseobacteraceae</taxon>
        <taxon>Pseudosulfitobacter</taxon>
    </lineage>
</organism>
<accession>A0A9Q2S2M5</accession>
<dbReference type="EMBL" id="JAFBWN010000034">
    <property type="protein sequence ID" value="MBM2357357.1"/>
    <property type="molecule type" value="Genomic_DNA"/>
</dbReference>
<feature type="region of interest" description="Disordered" evidence="1">
    <location>
        <begin position="85"/>
        <end position="105"/>
    </location>
</feature>
<comment type="caution">
    <text evidence="2">The sequence shown here is derived from an EMBL/GenBank/DDBJ whole genome shotgun (WGS) entry which is preliminary data.</text>
</comment>
<evidence type="ECO:0000313" key="3">
    <source>
        <dbReference type="Proteomes" id="UP000809337"/>
    </source>
</evidence>
<dbReference type="RefSeq" id="WP_231036116.1">
    <property type="nucleotide sequence ID" value="NZ_JAJNGX010000034.1"/>
</dbReference>
<name>A0A9Q2S2M5_9RHOB</name>
<proteinExistence type="predicted"/>
<reference evidence="2" key="1">
    <citation type="submission" date="2021-01" db="EMBL/GenBank/DDBJ databases">
        <title>Diatom-associated Roseobacters Show Island Model of Population Structure.</title>
        <authorList>
            <person name="Qu L."/>
            <person name="Feng X."/>
            <person name="Chen Y."/>
            <person name="Li L."/>
            <person name="Wang X."/>
            <person name="Hu Z."/>
            <person name="Wang H."/>
            <person name="Luo H."/>
        </authorList>
    </citation>
    <scope>NUCLEOTIDE SEQUENCE</scope>
    <source>
        <strain evidence="2">SM26-45</strain>
    </source>
</reference>
<evidence type="ECO:0000256" key="1">
    <source>
        <dbReference type="SAM" id="MobiDB-lite"/>
    </source>
</evidence>
<gene>
    <name evidence="2" type="ORF">JQX14_22665</name>
</gene>